<evidence type="ECO:0000313" key="2">
    <source>
        <dbReference type="EMBL" id="NHM04096.1"/>
    </source>
</evidence>
<feature type="transmembrane region" description="Helical" evidence="1">
    <location>
        <begin position="45"/>
        <end position="62"/>
    </location>
</feature>
<keyword evidence="1" id="KW-0472">Membrane</keyword>
<keyword evidence="3" id="KW-1185">Reference proteome</keyword>
<keyword evidence="1" id="KW-1133">Transmembrane helix</keyword>
<protein>
    <submittedName>
        <fullName evidence="2">Uncharacterized protein</fullName>
    </submittedName>
</protein>
<feature type="transmembrane region" description="Helical" evidence="1">
    <location>
        <begin position="20"/>
        <end position="39"/>
    </location>
</feature>
<evidence type="ECO:0000256" key="1">
    <source>
        <dbReference type="SAM" id="Phobius"/>
    </source>
</evidence>
<sequence length="147" mass="17549">METEEIKEKFEAELKWGSYYFLYSIILSLAFSLFQLFILNQSRDNLYVLIFFNLLLLIYVSRKCIHEKRYIKNVTFISKLIIILKIFSINYLFISLIGLNNGDFLLPKREFEIQETEKSLNETESNLLNDLINFVKKTQQLKTQNNL</sequence>
<gene>
    <name evidence="2" type="ORF">G4L40_05185</name>
</gene>
<name>A0ABX0IFK6_9FLAO</name>
<reference evidence="2 3" key="1">
    <citation type="submission" date="2020-02" db="EMBL/GenBank/DDBJ databases">
        <authorList>
            <person name="Chen W.-M."/>
        </authorList>
    </citation>
    <scope>NUCLEOTIDE SEQUENCE [LARGE SCALE GENOMIC DNA]</scope>
    <source>
        <strain evidence="2 3">TWA-26</strain>
    </source>
</reference>
<organism evidence="2 3">
    <name type="scientific">Flavobacterium celericrescens</name>
    <dbReference type="NCBI Taxonomy" id="2709780"/>
    <lineage>
        <taxon>Bacteria</taxon>
        <taxon>Pseudomonadati</taxon>
        <taxon>Bacteroidota</taxon>
        <taxon>Flavobacteriia</taxon>
        <taxon>Flavobacteriales</taxon>
        <taxon>Flavobacteriaceae</taxon>
        <taxon>Flavobacterium</taxon>
    </lineage>
</organism>
<dbReference type="RefSeq" id="WP_166236096.1">
    <property type="nucleotide sequence ID" value="NZ_JAAJBV010000003.1"/>
</dbReference>
<keyword evidence="1" id="KW-0812">Transmembrane</keyword>
<comment type="caution">
    <text evidence="2">The sequence shown here is derived from an EMBL/GenBank/DDBJ whole genome shotgun (WGS) entry which is preliminary data.</text>
</comment>
<accession>A0ABX0IFK6</accession>
<dbReference type="Proteomes" id="UP000761423">
    <property type="component" value="Unassembled WGS sequence"/>
</dbReference>
<evidence type="ECO:0000313" key="3">
    <source>
        <dbReference type="Proteomes" id="UP000761423"/>
    </source>
</evidence>
<dbReference type="EMBL" id="JAAJBV010000003">
    <property type="protein sequence ID" value="NHM04096.1"/>
    <property type="molecule type" value="Genomic_DNA"/>
</dbReference>
<proteinExistence type="predicted"/>
<feature type="transmembrane region" description="Helical" evidence="1">
    <location>
        <begin position="74"/>
        <end position="99"/>
    </location>
</feature>